<keyword evidence="9 13" id="KW-1133">Transmembrane helix</keyword>
<comment type="function">
    <text evidence="1">Multidrug efflux pump.</text>
</comment>
<comment type="caution">
    <text evidence="14">The sequence shown here is derived from an EMBL/GenBank/DDBJ whole genome shotgun (WGS) entry which is preliminary data.</text>
</comment>
<dbReference type="EMBL" id="VUNE01000003">
    <property type="protein sequence ID" value="MST62502.1"/>
    <property type="molecule type" value="Genomic_DNA"/>
</dbReference>
<gene>
    <name evidence="14" type="ORF">FYJ71_05935</name>
</gene>
<keyword evidence="5" id="KW-0813">Transport</keyword>
<evidence type="ECO:0000256" key="4">
    <source>
        <dbReference type="ARBA" id="ARBA00020268"/>
    </source>
</evidence>
<feature type="transmembrane region" description="Helical" evidence="13">
    <location>
        <begin position="425"/>
        <end position="446"/>
    </location>
</feature>
<feature type="transmembrane region" description="Helical" evidence="13">
    <location>
        <begin position="173"/>
        <end position="196"/>
    </location>
</feature>
<comment type="subcellular location">
    <subcellularLocation>
        <location evidence="2">Cell membrane</location>
        <topology evidence="2">Multi-pass membrane protein</topology>
    </subcellularLocation>
</comment>
<evidence type="ECO:0000256" key="12">
    <source>
        <dbReference type="ARBA" id="ARBA00031636"/>
    </source>
</evidence>
<dbReference type="Proteomes" id="UP000440713">
    <property type="component" value="Unassembled WGS sequence"/>
</dbReference>
<dbReference type="InterPro" id="IPR002528">
    <property type="entry name" value="MATE_fam"/>
</dbReference>
<keyword evidence="6" id="KW-0050">Antiport</keyword>
<evidence type="ECO:0000256" key="8">
    <source>
        <dbReference type="ARBA" id="ARBA00022692"/>
    </source>
</evidence>
<evidence type="ECO:0000256" key="6">
    <source>
        <dbReference type="ARBA" id="ARBA00022449"/>
    </source>
</evidence>
<protein>
    <recommendedName>
        <fullName evidence="4">Probable multidrug resistance protein NorM</fullName>
    </recommendedName>
    <alternativeName>
        <fullName evidence="12">Multidrug-efflux transporter</fullName>
    </alternativeName>
</protein>
<evidence type="ECO:0000313" key="15">
    <source>
        <dbReference type="Proteomes" id="UP000440713"/>
    </source>
</evidence>
<evidence type="ECO:0000256" key="2">
    <source>
        <dbReference type="ARBA" id="ARBA00004651"/>
    </source>
</evidence>
<reference evidence="14 15" key="1">
    <citation type="submission" date="2019-08" db="EMBL/GenBank/DDBJ databases">
        <title>In-depth cultivation of the pig gut microbiome towards novel bacterial diversity and tailored functional studies.</title>
        <authorList>
            <person name="Wylensek D."/>
            <person name="Hitch T.C.A."/>
            <person name="Clavel T."/>
        </authorList>
    </citation>
    <scope>NUCLEOTIDE SEQUENCE [LARGE SCALE GENOMIC DNA]</scope>
    <source>
        <strain evidence="14 15">WCA-SAB-591-4A-A</strain>
    </source>
</reference>
<accession>A0A6N7XDS7</accession>
<dbReference type="AlphaFoldDB" id="A0A6N7XDS7"/>
<keyword evidence="8 13" id="KW-0812">Transmembrane</keyword>
<evidence type="ECO:0000256" key="5">
    <source>
        <dbReference type="ARBA" id="ARBA00022448"/>
    </source>
</evidence>
<organism evidence="14 15">
    <name type="scientific">Peptostreptococcus porci</name>
    <dbReference type="NCBI Taxonomy" id="2652282"/>
    <lineage>
        <taxon>Bacteria</taxon>
        <taxon>Bacillati</taxon>
        <taxon>Bacillota</taxon>
        <taxon>Clostridia</taxon>
        <taxon>Peptostreptococcales</taxon>
        <taxon>Peptostreptococcaceae</taxon>
        <taxon>Peptostreptococcus</taxon>
    </lineage>
</organism>
<feature type="transmembrane region" description="Helical" evidence="13">
    <location>
        <begin position="400"/>
        <end position="419"/>
    </location>
</feature>
<dbReference type="InterPro" id="IPR048279">
    <property type="entry name" value="MdtK-like"/>
</dbReference>
<evidence type="ECO:0000313" key="14">
    <source>
        <dbReference type="EMBL" id="MST62502.1"/>
    </source>
</evidence>
<evidence type="ECO:0000256" key="7">
    <source>
        <dbReference type="ARBA" id="ARBA00022475"/>
    </source>
</evidence>
<evidence type="ECO:0000256" key="3">
    <source>
        <dbReference type="ARBA" id="ARBA00010199"/>
    </source>
</evidence>
<feature type="transmembrane region" description="Helical" evidence="13">
    <location>
        <begin position="295"/>
        <end position="317"/>
    </location>
</feature>
<evidence type="ECO:0000256" key="11">
    <source>
        <dbReference type="ARBA" id="ARBA00023136"/>
    </source>
</evidence>
<dbReference type="GO" id="GO:0005886">
    <property type="term" value="C:plasma membrane"/>
    <property type="evidence" value="ECO:0007669"/>
    <property type="project" value="UniProtKB-SubCell"/>
</dbReference>
<dbReference type="PIRSF" id="PIRSF006603">
    <property type="entry name" value="DinF"/>
    <property type="match status" value="1"/>
</dbReference>
<evidence type="ECO:0000256" key="13">
    <source>
        <dbReference type="SAM" id="Phobius"/>
    </source>
</evidence>
<feature type="transmembrane region" description="Helical" evidence="13">
    <location>
        <begin position="62"/>
        <end position="86"/>
    </location>
</feature>
<dbReference type="PANTHER" id="PTHR43298">
    <property type="entry name" value="MULTIDRUG RESISTANCE PROTEIN NORM-RELATED"/>
    <property type="match status" value="1"/>
</dbReference>
<evidence type="ECO:0000256" key="1">
    <source>
        <dbReference type="ARBA" id="ARBA00003408"/>
    </source>
</evidence>
<feature type="transmembrane region" description="Helical" evidence="13">
    <location>
        <begin position="250"/>
        <end position="275"/>
    </location>
</feature>
<feature type="transmembrane region" description="Helical" evidence="13">
    <location>
        <begin position="329"/>
        <end position="348"/>
    </location>
</feature>
<keyword evidence="7" id="KW-1003">Cell membrane</keyword>
<feature type="transmembrane region" description="Helical" evidence="13">
    <location>
        <begin position="140"/>
        <end position="161"/>
    </location>
</feature>
<dbReference type="GO" id="GO:0006811">
    <property type="term" value="P:monoatomic ion transport"/>
    <property type="evidence" value="ECO:0007669"/>
    <property type="project" value="UniProtKB-KW"/>
</dbReference>
<proteinExistence type="inferred from homology"/>
<dbReference type="NCBIfam" id="TIGR00797">
    <property type="entry name" value="matE"/>
    <property type="match status" value="1"/>
</dbReference>
<dbReference type="Pfam" id="PF01554">
    <property type="entry name" value="MatE"/>
    <property type="match status" value="2"/>
</dbReference>
<dbReference type="RefSeq" id="WP_154537895.1">
    <property type="nucleotide sequence ID" value="NZ_JAXFFP010000009.1"/>
</dbReference>
<dbReference type="GO" id="GO:0015297">
    <property type="term" value="F:antiporter activity"/>
    <property type="evidence" value="ECO:0007669"/>
    <property type="project" value="UniProtKB-KW"/>
</dbReference>
<keyword evidence="15" id="KW-1185">Reference proteome</keyword>
<keyword evidence="10" id="KW-0406">Ion transport</keyword>
<comment type="similarity">
    <text evidence="3">Belongs to the multi antimicrobial extrusion (MATE) (TC 2.A.66.1) family.</text>
</comment>
<feature type="transmembrane region" description="Helical" evidence="13">
    <location>
        <begin position="106"/>
        <end position="128"/>
    </location>
</feature>
<feature type="transmembrane region" description="Helical" evidence="13">
    <location>
        <begin position="368"/>
        <end position="388"/>
    </location>
</feature>
<evidence type="ECO:0000256" key="10">
    <source>
        <dbReference type="ARBA" id="ARBA00023065"/>
    </source>
</evidence>
<keyword evidence="11 13" id="KW-0472">Membrane</keyword>
<dbReference type="PANTHER" id="PTHR43298:SF2">
    <property type="entry name" value="FMN_FAD EXPORTER YEEO-RELATED"/>
    <property type="match status" value="1"/>
</dbReference>
<evidence type="ECO:0000256" key="9">
    <source>
        <dbReference type="ARBA" id="ARBA00022989"/>
    </source>
</evidence>
<sequence length="453" mass="50651">MNSKISLPKTSAKNKMEVMPILPLILNMSIPPLCSMFLQYTYNFVDCIFVSWISEDALTAVSLSFPITTLMLAMSIGIGVGINVLISKNLGGKNFDEANSVVTHGLLISSVLGIVLNLIILLMIKPYFKAIIQDYSIYSLAIRYMTICAFLQAPNMIHIAIQKIIQGTGNMIAPMLFQMAGVLLNFVLDPILIFGFGPFPKMGIEGAAVSTVLGYTLSMILAFYVLIFTNQKVRIKLKDFKINLEIFKNIVILGLPSFIMNALGAFMVTFANMFLIVYSTTAVAFFGAYFKAQQVVVMTVNGLIQGCIPIMSFNYGAKNKDRLLDTFKKGTIIAVFLMTLGALLLAVFPRQVLKIFMASDSMMELGVPALRIMVCSYIFNGISTMFASLMQSVGQIKYSIYINLSRQLVILIPFMWIFTRFWGITGVWVAFPITEIITLLFCWHIYKKQERWI</sequence>
<feature type="transmembrane region" description="Helical" evidence="13">
    <location>
        <begin position="21"/>
        <end position="42"/>
    </location>
</feature>
<dbReference type="InterPro" id="IPR050222">
    <property type="entry name" value="MATE_MdtK"/>
</dbReference>
<dbReference type="GO" id="GO:0042910">
    <property type="term" value="F:xenobiotic transmembrane transporter activity"/>
    <property type="evidence" value="ECO:0007669"/>
    <property type="project" value="InterPro"/>
</dbReference>
<feature type="transmembrane region" description="Helical" evidence="13">
    <location>
        <begin position="208"/>
        <end position="229"/>
    </location>
</feature>
<name>A0A6N7XDS7_9FIRM</name>